<comment type="caution">
    <text evidence="1">The sequence shown here is derived from an EMBL/GenBank/DDBJ whole genome shotgun (WGS) entry which is preliminary data.</text>
</comment>
<proteinExistence type="predicted"/>
<evidence type="ECO:0000313" key="2">
    <source>
        <dbReference type="Proteomes" id="UP001519460"/>
    </source>
</evidence>
<reference evidence="1 2" key="1">
    <citation type="journal article" date="2023" name="Sci. Data">
        <title>Genome assembly of the Korean intertidal mud-creeper Batillaria attramentaria.</title>
        <authorList>
            <person name="Patra A.K."/>
            <person name="Ho P.T."/>
            <person name="Jun S."/>
            <person name="Lee S.J."/>
            <person name="Kim Y."/>
            <person name="Won Y.J."/>
        </authorList>
    </citation>
    <scope>NUCLEOTIDE SEQUENCE [LARGE SCALE GENOMIC DNA]</scope>
    <source>
        <strain evidence="1">Wonlab-2016</strain>
    </source>
</reference>
<sequence length="132" mass="14394">MTLPRKHSTAGTSNCFPPSPSLDLDLGSSLLGILNVFPLHTQKSTSTLFANRSASLDVKFCSPPAIDIFLECRIILEEISAEGQEGSSITWRGPAMSSPYCRACWMFAPLFLHLSFPNCLGLSRGEDPFSCH</sequence>
<name>A0ABD0JGT5_9CAEN</name>
<keyword evidence="2" id="KW-1185">Reference proteome</keyword>
<dbReference type="AlphaFoldDB" id="A0ABD0JGT5"/>
<gene>
    <name evidence="1" type="ORF">BaRGS_00034553</name>
</gene>
<accession>A0ABD0JGT5</accession>
<evidence type="ECO:0000313" key="1">
    <source>
        <dbReference type="EMBL" id="KAK7474204.1"/>
    </source>
</evidence>
<dbReference type="Proteomes" id="UP001519460">
    <property type="component" value="Unassembled WGS sequence"/>
</dbReference>
<organism evidence="1 2">
    <name type="scientific">Batillaria attramentaria</name>
    <dbReference type="NCBI Taxonomy" id="370345"/>
    <lineage>
        <taxon>Eukaryota</taxon>
        <taxon>Metazoa</taxon>
        <taxon>Spiralia</taxon>
        <taxon>Lophotrochozoa</taxon>
        <taxon>Mollusca</taxon>
        <taxon>Gastropoda</taxon>
        <taxon>Caenogastropoda</taxon>
        <taxon>Sorbeoconcha</taxon>
        <taxon>Cerithioidea</taxon>
        <taxon>Batillariidae</taxon>
        <taxon>Batillaria</taxon>
    </lineage>
</organism>
<dbReference type="EMBL" id="JACVVK020000444">
    <property type="protein sequence ID" value="KAK7474204.1"/>
    <property type="molecule type" value="Genomic_DNA"/>
</dbReference>
<protein>
    <submittedName>
        <fullName evidence="1">Uncharacterized protein</fullName>
    </submittedName>
</protein>